<gene>
    <name evidence="2" type="ORF">AFUS01_LOCUS23587</name>
</gene>
<comment type="caution">
    <text evidence="2">The sequence shown here is derived from an EMBL/GenBank/DDBJ whole genome shotgun (WGS) entry which is preliminary data.</text>
</comment>
<sequence>SERRRFNFGNPARNRPSGPQAERPRPLVRGGRTSTTEAPEVPAEQENPEPIVSEQVSVSETEVQAEKPESNTDEQAPVVSVSSTTSSSVSSDVLVNKKGSAAVLGRLRSRTKPIPTTTTVAPEVQAAAERKPSRLSGILNRRKLANAPAPAAVKEEPAHEEHEANLSPELEDIQRKGVVVQVSSTVTESEEVGDTLEHESDQQSSTTHASLLNRLKSQRKPGQIYRKAPSSSE</sequence>
<accession>A0A8J2KHJ6</accession>
<evidence type="ECO:0000256" key="1">
    <source>
        <dbReference type="SAM" id="MobiDB-lite"/>
    </source>
</evidence>
<feature type="non-terminal residue" evidence="2">
    <location>
        <position position="233"/>
    </location>
</feature>
<evidence type="ECO:0000313" key="2">
    <source>
        <dbReference type="EMBL" id="CAG7784929.1"/>
    </source>
</evidence>
<dbReference type="Proteomes" id="UP000708208">
    <property type="component" value="Unassembled WGS sequence"/>
</dbReference>
<proteinExistence type="predicted"/>
<reference evidence="2" key="1">
    <citation type="submission" date="2021-06" db="EMBL/GenBank/DDBJ databases">
        <authorList>
            <person name="Hodson N. C."/>
            <person name="Mongue J. A."/>
            <person name="Jaron S. K."/>
        </authorList>
    </citation>
    <scope>NUCLEOTIDE SEQUENCE</scope>
</reference>
<keyword evidence="3" id="KW-1185">Reference proteome</keyword>
<protein>
    <submittedName>
        <fullName evidence="2">Uncharacterized protein</fullName>
    </submittedName>
</protein>
<feature type="compositionally biased region" description="Low complexity" evidence="1">
    <location>
        <begin position="52"/>
        <end position="62"/>
    </location>
</feature>
<feature type="compositionally biased region" description="Low complexity" evidence="1">
    <location>
        <begin position="178"/>
        <end position="187"/>
    </location>
</feature>
<evidence type="ECO:0000313" key="3">
    <source>
        <dbReference type="Proteomes" id="UP000708208"/>
    </source>
</evidence>
<feature type="region of interest" description="Disordered" evidence="1">
    <location>
        <begin position="1"/>
        <end position="233"/>
    </location>
</feature>
<dbReference type="AlphaFoldDB" id="A0A8J2KHJ6"/>
<feature type="compositionally biased region" description="Basic and acidic residues" evidence="1">
    <location>
        <begin position="153"/>
        <end position="164"/>
    </location>
</feature>
<dbReference type="EMBL" id="CAJVCH010286062">
    <property type="protein sequence ID" value="CAG7784929.1"/>
    <property type="molecule type" value="Genomic_DNA"/>
</dbReference>
<feature type="compositionally biased region" description="Low complexity" evidence="1">
    <location>
        <begin position="78"/>
        <end position="91"/>
    </location>
</feature>
<name>A0A8J2KHJ6_9HEXA</name>
<dbReference type="OrthoDB" id="10690625at2759"/>
<organism evidence="2 3">
    <name type="scientific">Allacma fusca</name>
    <dbReference type="NCBI Taxonomy" id="39272"/>
    <lineage>
        <taxon>Eukaryota</taxon>
        <taxon>Metazoa</taxon>
        <taxon>Ecdysozoa</taxon>
        <taxon>Arthropoda</taxon>
        <taxon>Hexapoda</taxon>
        <taxon>Collembola</taxon>
        <taxon>Symphypleona</taxon>
        <taxon>Sminthuridae</taxon>
        <taxon>Allacma</taxon>
    </lineage>
</organism>